<gene>
    <name evidence="9" type="ORF">SAMN05661093_08764</name>
</gene>
<feature type="transmembrane region" description="Helical" evidence="8">
    <location>
        <begin position="155"/>
        <end position="173"/>
    </location>
</feature>
<feature type="transmembrane region" description="Helical" evidence="8">
    <location>
        <begin position="12"/>
        <end position="33"/>
    </location>
</feature>
<evidence type="ECO:0000256" key="8">
    <source>
        <dbReference type="SAM" id="Phobius"/>
    </source>
</evidence>
<accession>A0A1Y5Y3R9</accession>
<evidence type="ECO:0000256" key="1">
    <source>
        <dbReference type="ARBA" id="ARBA00004651"/>
    </source>
</evidence>
<keyword evidence="10" id="KW-1185">Reference proteome</keyword>
<feature type="transmembrane region" description="Helical" evidence="8">
    <location>
        <begin position="69"/>
        <end position="91"/>
    </location>
</feature>
<evidence type="ECO:0000313" key="9">
    <source>
        <dbReference type="EMBL" id="SMD24891.1"/>
    </source>
</evidence>
<name>A0A1Y5Y3R9_KIBAR</name>
<keyword evidence="3" id="KW-0813">Transport</keyword>
<dbReference type="PANTHER" id="PTHR34979:SF1">
    <property type="entry name" value="INNER MEMBRANE PROTEIN YGAZ"/>
    <property type="match status" value="1"/>
</dbReference>
<evidence type="ECO:0000256" key="7">
    <source>
        <dbReference type="ARBA" id="ARBA00023136"/>
    </source>
</evidence>
<keyword evidence="7 8" id="KW-0472">Membrane</keyword>
<feature type="transmembrane region" description="Helical" evidence="8">
    <location>
        <begin position="128"/>
        <end position="149"/>
    </location>
</feature>
<evidence type="ECO:0000256" key="6">
    <source>
        <dbReference type="ARBA" id="ARBA00022989"/>
    </source>
</evidence>
<evidence type="ECO:0000256" key="2">
    <source>
        <dbReference type="ARBA" id="ARBA00010735"/>
    </source>
</evidence>
<dbReference type="PANTHER" id="PTHR34979">
    <property type="entry name" value="INNER MEMBRANE PROTEIN YGAZ"/>
    <property type="match status" value="1"/>
</dbReference>
<dbReference type="Proteomes" id="UP000192674">
    <property type="component" value="Unassembled WGS sequence"/>
</dbReference>
<feature type="transmembrane region" description="Helical" evidence="8">
    <location>
        <begin position="40"/>
        <end position="63"/>
    </location>
</feature>
<dbReference type="Pfam" id="PF03591">
    <property type="entry name" value="AzlC"/>
    <property type="match status" value="1"/>
</dbReference>
<sequence length="227" mass="22796">MTSTESGYAAGVRVGLGIGVPTFVMGVTFGAMAHSLGWGTLAPVICSLAVFSGSAQFALATSLAGGGSVAVAVGAAAMINARFLPMGVAVASDLKGGRLRRALEGQAIVDASWAAAHKGNGRYDREKMIAATLLQAPAWILGTLLGALTAPSSEIIHRFGLDVVFPAFFLLLLIDELRGSVQARWVAATAAALAAGLSLVVPAGLAIIGSGAAALIGLRTRTAVAAR</sequence>
<dbReference type="InterPro" id="IPR011606">
    <property type="entry name" value="Brnchd-chn_aa_trnsp_permease"/>
</dbReference>
<comment type="similarity">
    <text evidence="2">Belongs to the AzlC family.</text>
</comment>
<comment type="subcellular location">
    <subcellularLocation>
        <location evidence="1">Cell membrane</location>
        <topology evidence="1">Multi-pass membrane protein</topology>
    </subcellularLocation>
</comment>
<dbReference type="OrthoDB" id="8908907at2"/>
<evidence type="ECO:0000256" key="4">
    <source>
        <dbReference type="ARBA" id="ARBA00022475"/>
    </source>
</evidence>
<evidence type="ECO:0000256" key="5">
    <source>
        <dbReference type="ARBA" id="ARBA00022692"/>
    </source>
</evidence>
<evidence type="ECO:0000313" key="10">
    <source>
        <dbReference type="Proteomes" id="UP000192674"/>
    </source>
</evidence>
<keyword evidence="6 8" id="KW-1133">Transmembrane helix</keyword>
<keyword evidence="5 8" id="KW-0812">Transmembrane</keyword>
<dbReference type="RefSeq" id="WP_033382409.1">
    <property type="nucleotide sequence ID" value="NZ_FWXV01000011.1"/>
</dbReference>
<organism evidence="9 10">
    <name type="scientific">Kibdelosporangium aridum</name>
    <dbReference type="NCBI Taxonomy" id="2030"/>
    <lineage>
        <taxon>Bacteria</taxon>
        <taxon>Bacillati</taxon>
        <taxon>Actinomycetota</taxon>
        <taxon>Actinomycetes</taxon>
        <taxon>Pseudonocardiales</taxon>
        <taxon>Pseudonocardiaceae</taxon>
        <taxon>Kibdelosporangium</taxon>
    </lineage>
</organism>
<proteinExistence type="inferred from homology"/>
<dbReference type="AlphaFoldDB" id="A0A1Y5Y3R9"/>
<protein>
    <submittedName>
        <fullName evidence="9">4-azaleucine resistance probable transporter AzlC</fullName>
    </submittedName>
</protein>
<dbReference type="GO" id="GO:1903785">
    <property type="term" value="P:L-valine transmembrane transport"/>
    <property type="evidence" value="ECO:0007669"/>
    <property type="project" value="TreeGrafter"/>
</dbReference>
<evidence type="ECO:0000256" key="3">
    <source>
        <dbReference type="ARBA" id="ARBA00022448"/>
    </source>
</evidence>
<dbReference type="GO" id="GO:0005886">
    <property type="term" value="C:plasma membrane"/>
    <property type="evidence" value="ECO:0007669"/>
    <property type="project" value="UniProtKB-SubCell"/>
</dbReference>
<reference evidence="9 10" key="1">
    <citation type="submission" date="2017-04" db="EMBL/GenBank/DDBJ databases">
        <authorList>
            <person name="Afonso C.L."/>
            <person name="Miller P.J."/>
            <person name="Scott M.A."/>
            <person name="Spackman E."/>
            <person name="Goraichik I."/>
            <person name="Dimitrov K.M."/>
            <person name="Suarez D.L."/>
            <person name="Swayne D.E."/>
        </authorList>
    </citation>
    <scope>NUCLEOTIDE SEQUENCE [LARGE SCALE GENOMIC DNA]</scope>
    <source>
        <strain evidence="9 10">DSM 43828</strain>
    </source>
</reference>
<dbReference type="EMBL" id="FWXV01000011">
    <property type="protein sequence ID" value="SMD24891.1"/>
    <property type="molecule type" value="Genomic_DNA"/>
</dbReference>
<keyword evidence="4" id="KW-1003">Cell membrane</keyword>
<feature type="transmembrane region" description="Helical" evidence="8">
    <location>
        <begin position="185"/>
        <end position="218"/>
    </location>
</feature>